<dbReference type="EMBL" id="DWUY01000283">
    <property type="protein sequence ID" value="HJD29812.1"/>
    <property type="molecule type" value="Genomic_DNA"/>
</dbReference>
<gene>
    <name evidence="1" type="ORF">H9914_12585</name>
</gene>
<dbReference type="Proteomes" id="UP000823892">
    <property type="component" value="Unassembled WGS sequence"/>
</dbReference>
<evidence type="ECO:0000313" key="2">
    <source>
        <dbReference type="Proteomes" id="UP000823892"/>
    </source>
</evidence>
<name>A0A9D2QX49_9FIRM</name>
<accession>A0A9D2QX49</accession>
<dbReference type="AlphaFoldDB" id="A0A9D2QX49"/>
<protein>
    <submittedName>
        <fullName evidence="1">Uncharacterized protein</fullName>
    </submittedName>
</protein>
<comment type="caution">
    <text evidence="1">The sequence shown here is derived from an EMBL/GenBank/DDBJ whole genome shotgun (WGS) entry which is preliminary data.</text>
</comment>
<evidence type="ECO:0000313" key="1">
    <source>
        <dbReference type="EMBL" id="HJD29812.1"/>
    </source>
</evidence>
<organism evidence="1 2">
    <name type="scientific">Candidatus Blautia avicola</name>
    <dbReference type="NCBI Taxonomy" id="2838483"/>
    <lineage>
        <taxon>Bacteria</taxon>
        <taxon>Bacillati</taxon>
        <taxon>Bacillota</taxon>
        <taxon>Clostridia</taxon>
        <taxon>Lachnospirales</taxon>
        <taxon>Lachnospiraceae</taxon>
        <taxon>Blautia</taxon>
    </lineage>
</organism>
<proteinExistence type="predicted"/>
<reference evidence="1" key="2">
    <citation type="submission" date="2021-04" db="EMBL/GenBank/DDBJ databases">
        <authorList>
            <person name="Gilroy R."/>
        </authorList>
    </citation>
    <scope>NUCLEOTIDE SEQUENCE</scope>
    <source>
        <strain evidence="1">ChiBcec6-4105</strain>
    </source>
</reference>
<sequence>MQIISEIKVNGKWVNQDQLPEEVVAKIVAETICRAGRSVGFETAIKKKTA</sequence>
<reference evidence="1" key="1">
    <citation type="journal article" date="2021" name="PeerJ">
        <title>Extensive microbial diversity within the chicken gut microbiome revealed by metagenomics and culture.</title>
        <authorList>
            <person name="Gilroy R."/>
            <person name="Ravi A."/>
            <person name="Getino M."/>
            <person name="Pursley I."/>
            <person name="Horton D.L."/>
            <person name="Alikhan N.F."/>
            <person name="Baker D."/>
            <person name="Gharbi K."/>
            <person name="Hall N."/>
            <person name="Watson M."/>
            <person name="Adriaenssens E.M."/>
            <person name="Foster-Nyarko E."/>
            <person name="Jarju S."/>
            <person name="Secka A."/>
            <person name="Antonio M."/>
            <person name="Oren A."/>
            <person name="Chaudhuri R.R."/>
            <person name="La Ragione R."/>
            <person name="Hildebrand F."/>
            <person name="Pallen M.J."/>
        </authorList>
    </citation>
    <scope>NUCLEOTIDE SEQUENCE</scope>
    <source>
        <strain evidence="1">ChiBcec6-4105</strain>
    </source>
</reference>